<dbReference type="PROSITE" id="PS01031">
    <property type="entry name" value="SHSP"/>
    <property type="match status" value="1"/>
</dbReference>
<evidence type="ECO:0000256" key="1">
    <source>
        <dbReference type="PROSITE-ProRule" id="PRU00285"/>
    </source>
</evidence>
<dbReference type="Proteomes" id="UP000737402">
    <property type="component" value="Unassembled WGS sequence"/>
</dbReference>
<dbReference type="EMBL" id="JAFBED010000008">
    <property type="protein sequence ID" value="MBM7621537.1"/>
    <property type="molecule type" value="Genomic_DNA"/>
</dbReference>
<name>A0ABS2P3K0_9BACI</name>
<dbReference type="CDD" id="cd06464">
    <property type="entry name" value="ACD_sHsps-like"/>
    <property type="match status" value="1"/>
</dbReference>
<sequence length="144" mass="16750">MKKNSKQGNPWENMNEKIDDVLGEKFWKDVLPVIPKRVPLVDIYETPSYGYMILELPGLHSTKDVQITVQNNQLFIKGTIPYPYQLPKENLLQSERFFGTFKRAISIPFSFVPQKMTSQYKQGILLLAFQKADHDIDVEIVFQD</sequence>
<evidence type="ECO:0000313" key="4">
    <source>
        <dbReference type="EMBL" id="MBM7621537.1"/>
    </source>
</evidence>
<accession>A0ABS2P3K0</accession>
<evidence type="ECO:0000259" key="3">
    <source>
        <dbReference type="PROSITE" id="PS01031"/>
    </source>
</evidence>
<comment type="similarity">
    <text evidence="1 2">Belongs to the small heat shock protein (HSP20) family.</text>
</comment>
<dbReference type="RefSeq" id="WP_204418317.1">
    <property type="nucleotide sequence ID" value="NZ_JAFBED010000008.1"/>
</dbReference>
<dbReference type="Pfam" id="PF00011">
    <property type="entry name" value="HSP20"/>
    <property type="match status" value="1"/>
</dbReference>
<evidence type="ECO:0000256" key="2">
    <source>
        <dbReference type="RuleBase" id="RU003616"/>
    </source>
</evidence>
<protein>
    <submittedName>
        <fullName evidence="4">HSP20 family protein</fullName>
    </submittedName>
</protein>
<keyword evidence="5" id="KW-1185">Reference proteome</keyword>
<organism evidence="4 5">
    <name type="scientific">Sutcliffiella tianshenii</name>
    <dbReference type="NCBI Taxonomy" id="1463404"/>
    <lineage>
        <taxon>Bacteria</taxon>
        <taxon>Bacillati</taxon>
        <taxon>Bacillota</taxon>
        <taxon>Bacilli</taxon>
        <taxon>Bacillales</taxon>
        <taxon>Bacillaceae</taxon>
        <taxon>Sutcliffiella</taxon>
    </lineage>
</organism>
<comment type="caution">
    <text evidence="4">The sequence shown here is derived from an EMBL/GenBank/DDBJ whole genome shotgun (WGS) entry which is preliminary data.</text>
</comment>
<dbReference type="InterPro" id="IPR002068">
    <property type="entry name" value="A-crystallin/Hsp20_dom"/>
</dbReference>
<reference evidence="4 5" key="1">
    <citation type="submission" date="2021-01" db="EMBL/GenBank/DDBJ databases">
        <title>Genomic Encyclopedia of Type Strains, Phase IV (KMG-IV): sequencing the most valuable type-strain genomes for metagenomic binning, comparative biology and taxonomic classification.</title>
        <authorList>
            <person name="Goeker M."/>
        </authorList>
    </citation>
    <scope>NUCLEOTIDE SEQUENCE [LARGE SCALE GENOMIC DNA]</scope>
    <source>
        <strain evidence="4 5">DSM 25879</strain>
    </source>
</reference>
<dbReference type="Gene3D" id="2.60.40.790">
    <property type="match status" value="1"/>
</dbReference>
<proteinExistence type="inferred from homology"/>
<feature type="domain" description="SHSP" evidence="3">
    <location>
        <begin position="31"/>
        <end position="144"/>
    </location>
</feature>
<dbReference type="InterPro" id="IPR008978">
    <property type="entry name" value="HSP20-like_chaperone"/>
</dbReference>
<evidence type="ECO:0000313" key="5">
    <source>
        <dbReference type="Proteomes" id="UP000737402"/>
    </source>
</evidence>
<dbReference type="SUPFAM" id="SSF49764">
    <property type="entry name" value="HSP20-like chaperones"/>
    <property type="match status" value="1"/>
</dbReference>
<gene>
    <name evidence="4" type="ORF">JOC95_003426</name>
</gene>